<dbReference type="PATRIC" id="fig|1594731.3.peg.148"/>
<dbReference type="Pfam" id="PF02875">
    <property type="entry name" value="Mur_ligase_C"/>
    <property type="match status" value="1"/>
</dbReference>
<comment type="similarity">
    <text evidence="7">Belongs to the MurCDEF family.</text>
</comment>
<dbReference type="InterPro" id="IPR036565">
    <property type="entry name" value="Mur-like_cat_sf"/>
</dbReference>
<dbReference type="SUPFAM" id="SSF53623">
    <property type="entry name" value="MurD-like peptide ligases, catalytic domain"/>
    <property type="match status" value="1"/>
</dbReference>
<evidence type="ECO:0000256" key="5">
    <source>
        <dbReference type="ARBA" id="ARBA00022741"/>
    </source>
</evidence>
<evidence type="ECO:0000256" key="3">
    <source>
        <dbReference type="ARBA" id="ARBA00022490"/>
    </source>
</evidence>
<dbReference type="AlphaFoldDB" id="A0A0H5BWM7"/>
<comment type="function">
    <text evidence="7 8">Cell wall formation. Catalyzes the addition of glutamate to the nucleotide precursor UDP-N-acetylmuramoyl-L-alanine (UMA).</text>
</comment>
<dbReference type="NCBIfam" id="TIGR01087">
    <property type="entry name" value="murD"/>
    <property type="match status" value="1"/>
</dbReference>
<dbReference type="Proteomes" id="UP000242753">
    <property type="component" value="Chromosome I"/>
</dbReference>
<dbReference type="GO" id="GO:0008764">
    <property type="term" value="F:UDP-N-acetylmuramoylalanine-D-glutamate ligase activity"/>
    <property type="evidence" value="ECO:0007669"/>
    <property type="project" value="UniProtKB-UniRule"/>
</dbReference>
<evidence type="ECO:0000256" key="7">
    <source>
        <dbReference type="HAMAP-Rule" id="MF_00639"/>
    </source>
</evidence>
<dbReference type="Pfam" id="PF21799">
    <property type="entry name" value="MurD-like_N"/>
    <property type="match status" value="1"/>
</dbReference>
<keyword evidence="4 7" id="KW-0436">Ligase</keyword>
<evidence type="ECO:0000259" key="10">
    <source>
        <dbReference type="Pfam" id="PF08245"/>
    </source>
</evidence>
<dbReference type="SUPFAM" id="SSF51984">
    <property type="entry name" value="MurCD N-terminal domain"/>
    <property type="match status" value="1"/>
</dbReference>
<comment type="subcellular location">
    <subcellularLocation>
        <location evidence="1 7 8">Cytoplasm</location>
    </subcellularLocation>
</comment>
<evidence type="ECO:0000256" key="6">
    <source>
        <dbReference type="ARBA" id="ARBA00022840"/>
    </source>
</evidence>
<feature type="domain" description="Mur ligase C-terminal" evidence="9">
    <location>
        <begin position="306"/>
        <end position="419"/>
    </location>
</feature>
<dbReference type="Gene3D" id="3.40.1190.10">
    <property type="entry name" value="Mur-like, catalytic domain"/>
    <property type="match status" value="1"/>
</dbReference>
<evidence type="ECO:0000256" key="8">
    <source>
        <dbReference type="RuleBase" id="RU003664"/>
    </source>
</evidence>
<dbReference type="GO" id="GO:0008360">
    <property type="term" value="P:regulation of cell shape"/>
    <property type="evidence" value="ECO:0007669"/>
    <property type="project" value="UniProtKB-KW"/>
</dbReference>
<dbReference type="Gene3D" id="3.90.190.20">
    <property type="entry name" value="Mur ligase, C-terminal domain"/>
    <property type="match status" value="1"/>
</dbReference>
<organism evidence="11 12">
    <name type="scientific">Candidatus Westeberhardia cardiocondylae</name>
    <dbReference type="NCBI Taxonomy" id="1594731"/>
    <lineage>
        <taxon>Bacteria</taxon>
        <taxon>Pseudomonadati</taxon>
        <taxon>Pseudomonadota</taxon>
        <taxon>Gammaproteobacteria</taxon>
        <taxon>Enterobacterales</taxon>
        <taxon>Enterobacteriaceae</taxon>
        <taxon>ant endosymbionts</taxon>
        <taxon>Candidatus Westeberhardia</taxon>
    </lineage>
</organism>
<accession>A0A0H5BWM7</accession>
<dbReference type="STRING" id="1594731.WEOB_159"/>
<evidence type="ECO:0000313" key="11">
    <source>
        <dbReference type="EMBL" id="CEN32112.1"/>
    </source>
</evidence>
<dbReference type="InterPro" id="IPR004101">
    <property type="entry name" value="Mur_ligase_C"/>
</dbReference>
<evidence type="ECO:0000256" key="4">
    <source>
        <dbReference type="ARBA" id="ARBA00022598"/>
    </source>
</evidence>
<dbReference type="PANTHER" id="PTHR43692">
    <property type="entry name" value="UDP-N-ACETYLMURAMOYLALANINE--D-GLUTAMATE LIGASE"/>
    <property type="match status" value="1"/>
</dbReference>
<dbReference type="GO" id="GO:0051301">
    <property type="term" value="P:cell division"/>
    <property type="evidence" value="ECO:0007669"/>
    <property type="project" value="UniProtKB-KW"/>
</dbReference>
<dbReference type="UniPathway" id="UPA00219"/>
<comment type="catalytic activity">
    <reaction evidence="7 8">
        <text>UDP-N-acetyl-alpha-D-muramoyl-L-alanine + D-glutamate + ATP = UDP-N-acetyl-alpha-D-muramoyl-L-alanyl-D-glutamate + ADP + phosphate + H(+)</text>
        <dbReference type="Rhea" id="RHEA:16429"/>
        <dbReference type="ChEBI" id="CHEBI:15378"/>
        <dbReference type="ChEBI" id="CHEBI:29986"/>
        <dbReference type="ChEBI" id="CHEBI:30616"/>
        <dbReference type="ChEBI" id="CHEBI:43474"/>
        <dbReference type="ChEBI" id="CHEBI:83898"/>
        <dbReference type="ChEBI" id="CHEBI:83900"/>
        <dbReference type="ChEBI" id="CHEBI:456216"/>
        <dbReference type="EC" id="6.3.2.9"/>
    </reaction>
</comment>
<dbReference type="PANTHER" id="PTHR43692:SF1">
    <property type="entry name" value="UDP-N-ACETYLMURAMOYLALANINE--D-GLUTAMATE LIGASE"/>
    <property type="match status" value="1"/>
</dbReference>
<dbReference type="GO" id="GO:0005737">
    <property type="term" value="C:cytoplasm"/>
    <property type="evidence" value="ECO:0007669"/>
    <property type="project" value="UniProtKB-SubCell"/>
</dbReference>
<feature type="binding site" evidence="7">
    <location>
        <begin position="117"/>
        <end position="123"/>
    </location>
    <ligand>
        <name>ATP</name>
        <dbReference type="ChEBI" id="CHEBI:30616"/>
    </ligand>
</feature>
<proteinExistence type="inferred from homology"/>
<dbReference type="EC" id="6.3.2.9" evidence="7 8"/>
<dbReference type="Gene3D" id="3.40.50.720">
    <property type="entry name" value="NAD(P)-binding Rossmann-like Domain"/>
    <property type="match status" value="1"/>
</dbReference>
<dbReference type="RefSeq" id="WP_281264007.1">
    <property type="nucleotide sequence ID" value="NZ_LN774881.1"/>
</dbReference>
<keyword evidence="6 7" id="KW-0067">ATP-binding</keyword>
<dbReference type="PROSITE" id="PS51257">
    <property type="entry name" value="PROKAR_LIPOPROTEIN"/>
    <property type="match status" value="1"/>
</dbReference>
<name>A0A0H5BWM7_9ENTR</name>
<keyword evidence="5 7" id="KW-0547">Nucleotide-binding</keyword>
<sequence>MINFKNENIIIIGLGITGLSCVKYFHKYNIFPKILDMKSPSDKTKKSINHLIYHFGKFKKTWILQSTLIIISPGIPLSHPYLIQAKNIGIKIIGDVELFSCEINKCSKKKKIIAITGTNGKSTVTKMVEKIAKYAGLKVGVGGNIGFPILELLYKPYQLYILELSSFQLETTYSLKPLVATILNIAENHMNRYPKGIKEYLSAKLKIYQNAKICLINTDNPLTKPKQKKNYISFGNNCGNYYLHKCKNKQIWLTTKKNKLLNVNHMKIYGKHNYINALSALALADSINIPRHFSILALKKFKGLSHRLELIHKHNNILWINDSKSTNIESTKAAIKEVKKKSHTIHLILGGDGKSKNFLPLKPYIQEKNFNLYCIGKSGPKLFSLKPNISTLTNTLEEAMHIIKNRVKEKDIVLLSPACSSLDQFKNFEERGKIFTKLAKTLQNT</sequence>
<protein>
    <recommendedName>
        <fullName evidence="7 8">UDP-N-acetylmuramoylalanine--D-glutamate ligase</fullName>
        <ecNumber evidence="7 8">6.3.2.9</ecNumber>
    </recommendedName>
    <alternativeName>
        <fullName evidence="7">D-glutamic acid-adding enzyme</fullName>
    </alternativeName>
    <alternativeName>
        <fullName evidence="7">UDP-N-acetylmuramoyl-L-alanyl-D-glutamate synthetase</fullName>
    </alternativeName>
</protein>
<keyword evidence="7 8" id="KW-0573">Peptidoglycan synthesis</keyword>
<dbReference type="SUPFAM" id="SSF53244">
    <property type="entry name" value="MurD-like peptide ligases, peptide-binding domain"/>
    <property type="match status" value="1"/>
</dbReference>
<dbReference type="HAMAP" id="MF_00639">
    <property type="entry name" value="MurD"/>
    <property type="match status" value="1"/>
</dbReference>
<keyword evidence="7 8" id="KW-0133">Cell shape</keyword>
<keyword evidence="7 8" id="KW-0132">Cell division</keyword>
<dbReference type="InterPro" id="IPR005762">
    <property type="entry name" value="MurD"/>
</dbReference>
<dbReference type="KEGG" id="wca:WEOB_159"/>
<dbReference type="InterPro" id="IPR036615">
    <property type="entry name" value="Mur_ligase_C_dom_sf"/>
</dbReference>
<comment type="pathway">
    <text evidence="2 7 8">Cell wall biogenesis; peptidoglycan biosynthesis.</text>
</comment>
<reference evidence="12" key="1">
    <citation type="submission" date="2015-01" db="EMBL/GenBank/DDBJ databases">
        <authorList>
            <person name="Manzano-Marin A."/>
            <person name="Manzano-Marin A."/>
        </authorList>
    </citation>
    <scope>NUCLEOTIDE SEQUENCE [LARGE SCALE GENOMIC DNA]</scope>
    <source>
        <strain evidence="12">obscurior</strain>
    </source>
</reference>
<evidence type="ECO:0000259" key="9">
    <source>
        <dbReference type="Pfam" id="PF02875"/>
    </source>
</evidence>
<keyword evidence="3 7" id="KW-0963">Cytoplasm</keyword>
<dbReference type="Pfam" id="PF08245">
    <property type="entry name" value="Mur_ligase_M"/>
    <property type="match status" value="1"/>
</dbReference>
<keyword evidence="7 8" id="KW-0961">Cell wall biogenesis/degradation</keyword>
<dbReference type="GO" id="GO:0071555">
    <property type="term" value="P:cell wall organization"/>
    <property type="evidence" value="ECO:0007669"/>
    <property type="project" value="UniProtKB-KW"/>
</dbReference>
<dbReference type="GO" id="GO:0005524">
    <property type="term" value="F:ATP binding"/>
    <property type="evidence" value="ECO:0007669"/>
    <property type="project" value="UniProtKB-UniRule"/>
</dbReference>
<evidence type="ECO:0000256" key="1">
    <source>
        <dbReference type="ARBA" id="ARBA00004496"/>
    </source>
</evidence>
<dbReference type="EMBL" id="LN774881">
    <property type="protein sequence ID" value="CEN32112.1"/>
    <property type="molecule type" value="Genomic_DNA"/>
</dbReference>
<evidence type="ECO:0000256" key="2">
    <source>
        <dbReference type="ARBA" id="ARBA00004752"/>
    </source>
</evidence>
<feature type="domain" description="Mur ligase central" evidence="10">
    <location>
        <begin position="115"/>
        <end position="284"/>
    </location>
</feature>
<gene>
    <name evidence="7 11" type="primary">murD</name>
    <name evidence="11" type="ORF">WEOB_159</name>
</gene>
<dbReference type="InterPro" id="IPR013221">
    <property type="entry name" value="Mur_ligase_cen"/>
</dbReference>
<keyword evidence="7 8" id="KW-0131">Cell cycle</keyword>
<keyword evidence="12" id="KW-1185">Reference proteome</keyword>
<evidence type="ECO:0000313" key="12">
    <source>
        <dbReference type="Proteomes" id="UP000242753"/>
    </source>
</evidence>
<dbReference type="GO" id="GO:0009252">
    <property type="term" value="P:peptidoglycan biosynthetic process"/>
    <property type="evidence" value="ECO:0007669"/>
    <property type="project" value="UniProtKB-UniRule"/>
</dbReference>